<protein>
    <recommendedName>
        <fullName evidence="4">Multidrug transporter</fullName>
    </recommendedName>
</protein>
<evidence type="ECO:0000256" key="1">
    <source>
        <dbReference type="SAM" id="MobiDB-lite"/>
    </source>
</evidence>
<gene>
    <name evidence="2" type="ORF">ACFSW7_01780</name>
</gene>
<proteinExistence type="predicted"/>
<name>A0ABW5UW33_9MICO</name>
<comment type="caution">
    <text evidence="2">The sequence shown here is derived from an EMBL/GenBank/DDBJ whole genome shotgun (WGS) entry which is preliminary data.</text>
</comment>
<feature type="region of interest" description="Disordered" evidence="1">
    <location>
        <begin position="1"/>
        <end position="58"/>
    </location>
</feature>
<keyword evidence="3" id="KW-1185">Reference proteome</keyword>
<accession>A0ABW5UW33</accession>
<evidence type="ECO:0008006" key="4">
    <source>
        <dbReference type="Google" id="ProtNLM"/>
    </source>
</evidence>
<evidence type="ECO:0000313" key="3">
    <source>
        <dbReference type="Proteomes" id="UP001597492"/>
    </source>
</evidence>
<organism evidence="2 3">
    <name type="scientific">Gulosibacter faecalis</name>
    <dbReference type="NCBI Taxonomy" id="272240"/>
    <lineage>
        <taxon>Bacteria</taxon>
        <taxon>Bacillati</taxon>
        <taxon>Actinomycetota</taxon>
        <taxon>Actinomycetes</taxon>
        <taxon>Micrococcales</taxon>
        <taxon>Microbacteriaceae</taxon>
        <taxon>Gulosibacter</taxon>
    </lineage>
</organism>
<dbReference type="RefSeq" id="WP_019618437.1">
    <property type="nucleotide sequence ID" value="NZ_JBHUNE010000001.1"/>
</dbReference>
<dbReference type="EMBL" id="JBHUNE010000001">
    <property type="protein sequence ID" value="MFD2757104.1"/>
    <property type="molecule type" value="Genomic_DNA"/>
</dbReference>
<reference evidence="3" key="1">
    <citation type="journal article" date="2019" name="Int. J. Syst. Evol. Microbiol.">
        <title>The Global Catalogue of Microorganisms (GCM) 10K type strain sequencing project: providing services to taxonomists for standard genome sequencing and annotation.</title>
        <authorList>
            <consortium name="The Broad Institute Genomics Platform"/>
            <consortium name="The Broad Institute Genome Sequencing Center for Infectious Disease"/>
            <person name="Wu L."/>
            <person name="Ma J."/>
        </authorList>
    </citation>
    <scope>NUCLEOTIDE SEQUENCE [LARGE SCALE GENOMIC DNA]</scope>
    <source>
        <strain evidence="3">TISTR 1514</strain>
    </source>
</reference>
<dbReference type="Proteomes" id="UP001597492">
    <property type="component" value="Unassembled WGS sequence"/>
</dbReference>
<feature type="compositionally biased region" description="Basic and acidic residues" evidence="1">
    <location>
        <begin position="9"/>
        <end position="38"/>
    </location>
</feature>
<evidence type="ECO:0000313" key="2">
    <source>
        <dbReference type="EMBL" id="MFD2757104.1"/>
    </source>
</evidence>
<sequence>MGQFTYGSDEPKTITVKSHDGRDIQVPENLKRRYDAAKPETTPAEARAAVKPVEKKGA</sequence>